<evidence type="ECO:0000256" key="2">
    <source>
        <dbReference type="SAM" id="MobiDB-lite"/>
    </source>
</evidence>
<sequence length="438" mass="48753">MTSKGKREKENSAKDLKKRVTSSENAYKMQPGANDGSTSDATSCISFGDATSSIKESEVDPEALMAAQCIYYPVNGVYGYYYPGFDGSPGDWDDNGYLWGNHVLELQYFGNQSENGSMVYYFPGFCPYGSISPANVVGVDGECLTQQLYYSSPMYHQTMVSPSFLPQAVAYGPEHAPAFVWDIPAVYADGLHGNDFGRDPAVPYAETNYSCQNGTLKPSKVMLSSSSAFRKKGAAAAPDSSQQTASQSQVFRSINKVNDELSKSIPPSNKIQSISGCEKKKMVNASGQFCGVAEMIGQVDFNKNMDFWHQDKWNGYFPVTWHIIKDIPNRQFRHIILENNDNKPVTNSRDTQEVKFPQGTEMLNIFKNYTAKTSILDDFDFYESREKAMQEKRTKPTITKFEYLTLNTEAAAKAKRPADLKCNTQEEFQAGSDTSAKE</sequence>
<evidence type="ECO:0000259" key="3">
    <source>
        <dbReference type="PROSITE" id="PS50882"/>
    </source>
</evidence>
<dbReference type="Pfam" id="PF04146">
    <property type="entry name" value="YTH"/>
    <property type="match status" value="1"/>
</dbReference>
<feature type="domain" description="YTH" evidence="3">
    <location>
        <begin position="229"/>
        <end position="366"/>
    </location>
</feature>
<dbReference type="OrthoDB" id="306690at2759"/>
<comment type="function">
    <text evidence="1">Specifically recognizes and binds N6-methyladenosine (m6A)-containing RNAs, and regulates mRNA stability. M6A is a modification present at internal sites of mRNAs and some non-coding RNAs and plays a role in mRNA stability and processing.</text>
</comment>
<dbReference type="PANTHER" id="PTHR12357">
    <property type="entry name" value="YTH YT521-B HOMOLOGY DOMAIN-CONTAINING"/>
    <property type="match status" value="1"/>
</dbReference>
<feature type="region of interest" description="Disordered" evidence="2">
    <location>
        <begin position="1"/>
        <end position="40"/>
    </location>
</feature>
<dbReference type="Proteomes" id="UP000639772">
    <property type="component" value="Unassembled WGS sequence"/>
</dbReference>
<feature type="compositionally biased region" description="Polar residues" evidence="2">
    <location>
        <begin position="422"/>
        <end position="438"/>
    </location>
</feature>
<proteinExistence type="inferred from homology"/>
<dbReference type="PROSITE" id="PS50882">
    <property type="entry name" value="YTH"/>
    <property type="match status" value="1"/>
</dbReference>
<comment type="caution">
    <text evidence="4">The sequence shown here is derived from an EMBL/GenBank/DDBJ whole genome shotgun (WGS) entry which is preliminary data.</text>
</comment>
<dbReference type="PANTHER" id="PTHR12357:SF127">
    <property type="entry name" value="YTH DOMAIN-CONTAINING FAMILY PROTEIN"/>
    <property type="match status" value="1"/>
</dbReference>
<feature type="region of interest" description="Disordered" evidence="2">
    <location>
        <begin position="415"/>
        <end position="438"/>
    </location>
</feature>
<dbReference type="Gene3D" id="3.10.590.10">
    <property type="entry name" value="ph1033 like domains"/>
    <property type="match status" value="1"/>
</dbReference>
<dbReference type="InterPro" id="IPR007275">
    <property type="entry name" value="YTH_domain"/>
</dbReference>
<keyword evidence="1" id="KW-0694">RNA-binding</keyword>
<reference evidence="4 5" key="1">
    <citation type="journal article" date="2020" name="Nat. Food">
        <title>A phased Vanilla planifolia genome enables genetic improvement of flavour and production.</title>
        <authorList>
            <person name="Hasing T."/>
            <person name="Tang H."/>
            <person name="Brym M."/>
            <person name="Khazi F."/>
            <person name="Huang T."/>
            <person name="Chambers A.H."/>
        </authorList>
    </citation>
    <scope>NUCLEOTIDE SEQUENCE [LARGE SCALE GENOMIC DNA]</scope>
    <source>
        <tissue evidence="4">Leaf</tissue>
    </source>
</reference>
<dbReference type="AlphaFoldDB" id="A0A835RXP0"/>
<evidence type="ECO:0000256" key="1">
    <source>
        <dbReference type="RuleBase" id="RU369095"/>
    </source>
</evidence>
<evidence type="ECO:0000313" key="5">
    <source>
        <dbReference type="Proteomes" id="UP000639772"/>
    </source>
</evidence>
<name>A0A835RXP0_VANPL</name>
<dbReference type="InterPro" id="IPR045168">
    <property type="entry name" value="YTH_prot"/>
</dbReference>
<evidence type="ECO:0000313" key="4">
    <source>
        <dbReference type="EMBL" id="KAG0493962.1"/>
    </source>
</evidence>
<feature type="compositionally biased region" description="Basic and acidic residues" evidence="2">
    <location>
        <begin position="1"/>
        <end position="15"/>
    </location>
</feature>
<protein>
    <recommendedName>
        <fullName evidence="1">YTH domain-containing family protein</fullName>
    </recommendedName>
</protein>
<gene>
    <name evidence="4" type="ORF">HPP92_004956</name>
</gene>
<dbReference type="CDD" id="cd21134">
    <property type="entry name" value="YTH"/>
    <property type="match status" value="1"/>
</dbReference>
<organism evidence="4 5">
    <name type="scientific">Vanilla planifolia</name>
    <name type="common">Vanilla</name>
    <dbReference type="NCBI Taxonomy" id="51239"/>
    <lineage>
        <taxon>Eukaryota</taxon>
        <taxon>Viridiplantae</taxon>
        <taxon>Streptophyta</taxon>
        <taxon>Embryophyta</taxon>
        <taxon>Tracheophyta</taxon>
        <taxon>Spermatophyta</taxon>
        <taxon>Magnoliopsida</taxon>
        <taxon>Liliopsida</taxon>
        <taxon>Asparagales</taxon>
        <taxon>Orchidaceae</taxon>
        <taxon>Vanilloideae</taxon>
        <taxon>Vanilleae</taxon>
        <taxon>Vanilla</taxon>
    </lineage>
</organism>
<dbReference type="GO" id="GO:0061157">
    <property type="term" value="P:mRNA destabilization"/>
    <property type="evidence" value="ECO:0007669"/>
    <property type="project" value="TreeGrafter"/>
</dbReference>
<dbReference type="EMBL" id="JADCNM010000002">
    <property type="protein sequence ID" value="KAG0493962.1"/>
    <property type="molecule type" value="Genomic_DNA"/>
</dbReference>
<dbReference type="GO" id="GO:0005737">
    <property type="term" value="C:cytoplasm"/>
    <property type="evidence" value="ECO:0007669"/>
    <property type="project" value="TreeGrafter"/>
</dbReference>
<accession>A0A835RXP0</accession>
<dbReference type="GO" id="GO:1990247">
    <property type="term" value="F:N6-methyladenosine-containing RNA reader activity"/>
    <property type="evidence" value="ECO:0007669"/>
    <property type="project" value="UniProtKB-UniRule"/>
</dbReference>
<comment type="similarity">
    <text evidence="1">Belongs to the YTHDF family.</text>
</comment>
<dbReference type="GO" id="GO:0003729">
    <property type="term" value="F:mRNA binding"/>
    <property type="evidence" value="ECO:0007669"/>
    <property type="project" value="UniProtKB-UniRule"/>
</dbReference>